<dbReference type="SMART" id="SM00401">
    <property type="entry name" value="ZnF_GATA"/>
    <property type="match status" value="1"/>
</dbReference>
<dbReference type="Gene3D" id="3.30.450.20">
    <property type="entry name" value="PAS domain"/>
    <property type="match status" value="1"/>
</dbReference>
<proteinExistence type="predicted"/>
<dbReference type="SUPFAM" id="SSF55785">
    <property type="entry name" value="PYP-like sensor domain (PAS domain)"/>
    <property type="match status" value="1"/>
</dbReference>
<dbReference type="PROSITE" id="PS50112">
    <property type="entry name" value="PAS"/>
    <property type="match status" value="1"/>
</dbReference>
<dbReference type="OrthoDB" id="2162994at2759"/>
<evidence type="ECO:0008006" key="10">
    <source>
        <dbReference type="Google" id="ProtNLM"/>
    </source>
</evidence>
<evidence type="ECO:0000256" key="1">
    <source>
        <dbReference type="ARBA" id="ARBA00022723"/>
    </source>
</evidence>
<dbReference type="GO" id="GO:0008270">
    <property type="term" value="F:zinc ion binding"/>
    <property type="evidence" value="ECO:0007669"/>
    <property type="project" value="UniProtKB-KW"/>
</dbReference>
<evidence type="ECO:0000313" key="8">
    <source>
        <dbReference type="EMBL" id="OQO11871.1"/>
    </source>
</evidence>
<feature type="compositionally biased region" description="Polar residues" evidence="5">
    <location>
        <begin position="408"/>
        <end position="420"/>
    </location>
</feature>
<dbReference type="CDD" id="cd00130">
    <property type="entry name" value="PAS"/>
    <property type="match status" value="1"/>
</dbReference>
<dbReference type="InterPro" id="IPR051140">
    <property type="entry name" value="GATA_TF"/>
</dbReference>
<evidence type="ECO:0000256" key="2">
    <source>
        <dbReference type="ARBA" id="ARBA00022771"/>
    </source>
</evidence>
<dbReference type="STRING" id="1507870.A0A1V8TKT9"/>
<keyword evidence="2 4" id="KW-0863">Zinc-finger</keyword>
<dbReference type="PANTHER" id="PTHR45658:SF18">
    <property type="entry name" value="PROTEIN GAT2"/>
    <property type="match status" value="1"/>
</dbReference>
<dbReference type="SUPFAM" id="SSF57716">
    <property type="entry name" value="Glucocorticoid receptor-like (DNA-binding domain)"/>
    <property type="match status" value="1"/>
</dbReference>
<dbReference type="InterPro" id="IPR000014">
    <property type="entry name" value="PAS"/>
</dbReference>
<dbReference type="Proteomes" id="UP000192596">
    <property type="component" value="Unassembled WGS sequence"/>
</dbReference>
<reference evidence="9" key="1">
    <citation type="submission" date="2017-03" db="EMBL/GenBank/DDBJ databases">
        <title>Genomes of endolithic fungi from Antarctica.</title>
        <authorList>
            <person name="Coleine C."/>
            <person name="Masonjones S."/>
            <person name="Stajich J.E."/>
        </authorList>
    </citation>
    <scope>NUCLEOTIDE SEQUENCE [LARGE SCALE GENOMIC DNA]</scope>
    <source>
        <strain evidence="9">CCFEE 5527</strain>
    </source>
</reference>
<dbReference type="Pfam" id="PF08447">
    <property type="entry name" value="PAS_3"/>
    <property type="match status" value="1"/>
</dbReference>
<dbReference type="AlphaFoldDB" id="A0A1V8TKT9"/>
<dbReference type="InterPro" id="IPR013088">
    <property type="entry name" value="Znf_NHR/GATA"/>
</dbReference>
<name>A0A1V8TKT9_9PEZI</name>
<accession>A0A1V8TKT9</accession>
<organism evidence="8 9">
    <name type="scientific">Cryoendolithus antarcticus</name>
    <dbReference type="NCBI Taxonomy" id="1507870"/>
    <lineage>
        <taxon>Eukaryota</taxon>
        <taxon>Fungi</taxon>
        <taxon>Dikarya</taxon>
        <taxon>Ascomycota</taxon>
        <taxon>Pezizomycotina</taxon>
        <taxon>Dothideomycetes</taxon>
        <taxon>Dothideomycetidae</taxon>
        <taxon>Cladosporiales</taxon>
        <taxon>Cladosporiaceae</taxon>
        <taxon>Cryoendolithus</taxon>
    </lineage>
</organism>
<comment type="caution">
    <text evidence="8">The sequence shown here is derived from an EMBL/GenBank/DDBJ whole genome shotgun (WGS) entry which is preliminary data.</text>
</comment>
<dbReference type="EMBL" id="NAJO01000006">
    <property type="protein sequence ID" value="OQO11871.1"/>
    <property type="molecule type" value="Genomic_DNA"/>
</dbReference>
<keyword evidence="1" id="KW-0479">Metal-binding</keyword>
<protein>
    <recommendedName>
        <fullName evidence="10">White collar 2 protein</fullName>
    </recommendedName>
</protein>
<dbReference type="PANTHER" id="PTHR45658">
    <property type="entry name" value="GATA TRANSCRIPTION FACTOR"/>
    <property type="match status" value="1"/>
</dbReference>
<dbReference type="PROSITE" id="PS00344">
    <property type="entry name" value="GATA_ZN_FINGER_1"/>
    <property type="match status" value="1"/>
</dbReference>
<feature type="domain" description="GATA-type" evidence="7">
    <location>
        <begin position="549"/>
        <end position="576"/>
    </location>
</feature>
<dbReference type="InParanoid" id="A0A1V8TKT9"/>
<keyword evidence="3" id="KW-0862">Zinc</keyword>
<sequence length="639" mass="69370">MERSPAKVLGYQADAVLTRTHVLSDAGSSRSENWCPLPAESDLKSGDGIIDDLKLLDLAAKFWASLRSMVIEKSACYRFGVYSQTNGATHAQMPLIAILHSQRPSQNSMVSSSITQAWLAGGPGLSLDQSADLMGFDMDLSLPMDLDLDLANSNALAGNDPSSLHNLGAAGSNALASQNMGGLHIPQLQQQQDVPTTGAGAGPLPAGFGLMPIASTSTLTEFTKRRNWSQRVIEELKDLLHILTPDGRILYVSPSCRALTGHEPASIIGKFMGEYVHPDDSGIFMREFNESIASGNPLRFFYRFKKEDGDYMIFECDGHPHITPGEHSGNQPSTYGQSPIQQSQMASPGICRGFFMMARPYPTKNAALLDSFLEHKIENERLMKRIEELKREEADETAEQDRLYREQISGSATGATSEVPSRNPDDQSNRTPVAQPTPNYQGMPPPAKPTISNTALTRQNLDSALSAQRPDSIADKMSRYEANSNHLESIELLTGLRYRDGERSHGISTGDTSPALIRGDAGIAILLDRDRESNKKEKKKLKVADEYVCADCGTLDSPEWRKGPKGPKTLCNACGLRWAKKEKKRSGVGDDGLDDEMGMATPLSGQAAFGGQPPMGNVGMQPPLPIGLPRHQSSGSMSQ</sequence>
<feature type="compositionally biased region" description="Polar residues" evidence="5">
    <location>
        <begin position="328"/>
        <end position="343"/>
    </location>
</feature>
<evidence type="ECO:0000256" key="3">
    <source>
        <dbReference type="ARBA" id="ARBA00022833"/>
    </source>
</evidence>
<dbReference type="NCBIfam" id="TIGR00229">
    <property type="entry name" value="sensory_box"/>
    <property type="match status" value="1"/>
</dbReference>
<dbReference type="InterPro" id="IPR000679">
    <property type="entry name" value="Znf_GATA"/>
</dbReference>
<dbReference type="PROSITE" id="PS50114">
    <property type="entry name" value="GATA_ZN_FINGER_2"/>
    <property type="match status" value="1"/>
</dbReference>
<keyword evidence="9" id="KW-1185">Reference proteome</keyword>
<evidence type="ECO:0000256" key="5">
    <source>
        <dbReference type="SAM" id="MobiDB-lite"/>
    </source>
</evidence>
<gene>
    <name evidence="8" type="ORF">B0A48_03598</name>
</gene>
<evidence type="ECO:0000256" key="4">
    <source>
        <dbReference type="PROSITE-ProRule" id="PRU00094"/>
    </source>
</evidence>
<dbReference type="SMART" id="SM00091">
    <property type="entry name" value="PAS"/>
    <property type="match status" value="1"/>
</dbReference>
<dbReference type="CDD" id="cd00202">
    <property type="entry name" value="ZnF_GATA"/>
    <property type="match status" value="1"/>
</dbReference>
<feature type="compositionally biased region" description="Basic and acidic residues" evidence="5">
    <location>
        <begin position="391"/>
        <end position="405"/>
    </location>
</feature>
<feature type="region of interest" description="Disordered" evidence="5">
    <location>
        <begin position="583"/>
        <end position="639"/>
    </location>
</feature>
<evidence type="ECO:0000313" key="9">
    <source>
        <dbReference type="Proteomes" id="UP000192596"/>
    </source>
</evidence>
<dbReference type="GO" id="GO:0043565">
    <property type="term" value="F:sequence-specific DNA binding"/>
    <property type="evidence" value="ECO:0007669"/>
    <property type="project" value="InterPro"/>
</dbReference>
<dbReference type="Pfam" id="PF00320">
    <property type="entry name" value="GATA"/>
    <property type="match status" value="1"/>
</dbReference>
<dbReference type="InterPro" id="IPR013655">
    <property type="entry name" value="PAS_fold_3"/>
</dbReference>
<dbReference type="InterPro" id="IPR035965">
    <property type="entry name" value="PAS-like_dom_sf"/>
</dbReference>
<dbReference type="GO" id="GO:0006355">
    <property type="term" value="P:regulation of DNA-templated transcription"/>
    <property type="evidence" value="ECO:0007669"/>
    <property type="project" value="InterPro"/>
</dbReference>
<dbReference type="Gene3D" id="3.30.50.10">
    <property type="entry name" value="Erythroid Transcription Factor GATA-1, subunit A"/>
    <property type="match status" value="1"/>
</dbReference>
<feature type="domain" description="PAS" evidence="6">
    <location>
        <begin position="225"/>
        <end position="295"/>
    </location>
</feature>
<feature type="compositionally biased region" description="Polar residues" evidence="5">
    <location>
        <begin position="429"/>
        <end position="440"/>
    </location>
</feature>
<evidence type="ECO:0000259" key="6">
    <source>
        <dbReference type="PROSITE" id="PS50112"/>
    </source>
</evidence>
<feature type="region of interest" description="Disordered" evidence="5">
    <location>
        <begin position="322"/>
        <end position="343"/>
    </location>
</feature>
<evidence type="ECO:0000259" key="7">
    <source>
        <dbReference type="PROSITE" id="PS50114"/>
    </source>
</evidence>
<feature type="region of interest" description="Disordered" evidence="5">
    <location>
        <begin position="391"/>
        <end position="448"/>
    </location>
</feature>